<feature type="domain" description="ABC transmembrane type-1" evidence="8">
    <location>
        <begin position="97"/>
        <end position="280"/>
    </location>
</feature>
<organism evidence="9 10">
    <name type="scientific">Rhizobium jaguaris</name>
    <dbReference type="NCBI Taxonomy" id="1312183"/>
    <lineage>
        <taxon>Bacteria</taxon>
        <taxon>Pseudomonadati</taxon>
        <taxon>Pseudomonadota</taxon>
        <taxon>Alphaproteobacteria</taxon>
        <taxon>Hyphomicrobiales</taxon>
        <taxon>Rhizobiaceae</taxon>
        <taxon>Rhizobium/Agrobacterium group</taxon>
        <taxon>Rhizobium</taxon>
    </lineage>
</organism>
<evidence type="ECO:0000256" key="4">
    <source>
        <dbReference type="ARBA" id="ARBA00022692"/>
    </source>
</evidence>
<evidence type="ECO:0000259" key="8">
    <source>
        <dbReference type="PROSITE" id="PS50928"/>
    </source>
</evidence>
<dbReference type="PANTHER" id="PTHR30043:SF1">
    <property type="entry name" value="ABC TRANSPORT SYSTEM PERMEASE PROTEIN P69"/>
    <property type="match status" value="1"/>
</dbReference>
<feature type="transmembrane region" description="Helical" evidence="7">
    <location>
        <begin position="96"/>
        <end position="120"/>
    </location>
</feature>
<evidence type="ECO:0000313" key="10">
    <source>
        <dbReference type="Proteomes" id="UP000282195"/>
    </source>
</evidence>
<dbReference type="Pfam" id="PF00528">
    <property type="entry name" value="BPD_transp_1"/>
    <property type="match status" value="1"/>
</dbReference>
<name>A0A387FEV3_9HYPH</name>
<dbReference type="PANTHER" id="PTHR30043">
    <property type="entry name" value="PHOSPHONATES TRANSPORT SYSTEM PERMEASE PROTEIN"/>
    <property type="match status" value="1"/>
</dbReference>
<accession>A0A387FEV3</accession>
<keyword evidence="4 7" id="KW-0812">Transmembrane</keyword>
<dbReference type="Proteomes" id="UP000282195">
    <property type="component" value="Chromosome"/>
</dbReference>
<dbReference type="KEGG" id="rjg:CCGE525_01980"/>
<keyword evidence="3" id="KW-1003">Cell membrane</keyword>
<dbReference type="InterPro" id="IPR000515">
    <property type="entry name" value="MetI-like"/>
</dbReference>
<evidence type="ECO:0000256" key="1">
    <source>
        <dbReference type="ARBA" id="ARBA00004651"/>
    </source>
</evidence>
<keyword evidence="6 7" id="KW-0472">Membrane</keyword>
<dbReference type="NCBIfam" id="TIGR01097">
    <property type="entry name" value="PhnE"/>
    <property type="match status" value="1"/>
</dbReference>
<dbReference type="RefSeq" id="WP_120702815.1">
    <property type="nucleotide sequence ID" value="NZ_CP032694.1"/>
</dbReference>
<reference evidence="9 10" key="1">
    <citation type="submission" date="2018-10" db="EMBL/GenBank/DDBJ databases">
        <title>Rhizobium etli, R. leguminosarum and a new Rhizobium genospecies from Phaseolus dumosus.</title>
        <authorList>
            <person name="Ramirez-Puebla S.T."/>
            <person name="Rogel-Hernandez M.A."/>
            <person name="Guerrero G."/>
            <person name="Ormeno-Orrillo E."/>
            <person name="Martinez-Romero J.C."/>
            <person name="Negrete-Yankelevich S."/>
            <person name="Martinez-Romero E."/>
        </authorList>
    </citation>
    <scope>NUCLEOTIDE SEQUENCE [LARGE SCALE GENOMIC DNA]</scope>
    <source>
        <strain evidence="9 10">CCGE525</strain>
    </source>
</reference>
<dbReference type="GO" id="GO:0005886">
    <property type="term" value="C:plasma membrane"/>
    <property type="evidence" value="ECO:0007669"/>
    <property type="project" value="UniProtKB-SubCell"/>
</dbReference>
<evidence type="ECO:0000313" key="9">
    <source>
        <dbReference type="EMBL" id="AYG57720.1"/>
    </source>
</evidence>
<dbReference type="SUPFAM" id="SSF161098">
    <property type="entry name" value="MetI-like"/>
    <property type="match status" value="1"/>
</dbReference>
<proteinExistence type="inferred from homology"/>
<feature type="transmembrane region" description="Helical" evidence="7">
    <location>
        <begin position="150"/>
        <end position="172"/>
    </location>
</feature>
<evidence type="ECO:0000256" key="5">
    <source>
        <dbReference type="ARBA" id="ARBA00022989"/>
    </source>
</evidence>
<dbReference type="Gene3D" id="1.10.3720.10">
    <property type="entry name" value="MetI-like"/>
    <property type="match status" value="1"/>
</dbReference>
<feature type="transmembrane region" description="Helical" evidence="7">
    <location>
        <begin position="27"/>
        <end position="51"/>
    </location>
</feature>
<evidence type="ECO:0000256" key="3">
    <source>
        <dbReference type="ARBA" id="ARBA00022475"/>
    </source>
</evidence>
<keyword evidence="10" id="KW-1185">Reference proteome</keyword>
<protein>
    <submittedName>
        <fullName evidence="9">Phosphonate ABC transporter, permease protein PhnE</fullName>
    </submittedName>
</protein>
<dbReference type="EMBL" id="CP032694">
    <property type="protein sequence ID" value="AYG57720.1"/>
    <property type="molecule type" value="Genomic_DNA"/>
</dbReference>
<dbReference type="PROSITE" id="PS50928">
    <property type="entry name" value="ABC_TM1"/>
    <property type="match status" value="1"/>
</dbReference>
<comment type="similarity">
    <text evidence="7">Belongs to the binding-protein-dependent transport system permease family.</text>
</comment>
<evidence type="ECO:0000256" key="6">
    <source>
        <dbReference type="ARBA" id="ARBA00023136"/>
    </source>
</evidence>
<sequence>MSPMIDVGHTARIEAFHRSFAVERRKLWLQTAIYGVLLVAAVIFSAMFSGFSFRELASGLPDAWRYISSTFPELHYATLGHDLGEWYWNLPRWLELLAETALMSFVGTMAGSIAALLLCFSASRNLMRNNTLYFLSRRFLELARTVPDTVYAMIFVFAFGIGPLAGVLALAVHTTGSLGKLFSEINESVDTKPIEGVMAAGGNWPVIMRLAVLPQVMPNFMSYALLRFEYNIRSASVLGIVGAGGIGEELYLSIRQFDYPDISAIVLLIIIVVMAADLSCEAIRHRMISKESLRYTS</sequence>
<keyword evidence="2 7" id="KW-0813">Transport</keyword>
<evidence type="ECO:0000256" key="2">
    <source>
        <dbReference type="ARBA" id="ARBA00022448"/>
    </source>
</evidence>
<comment type="subcellular location">
    <subcellularLocation>
        <location evidence="1 7">Cell membrane</location>
        <topology evidence="1 7">Multi-pass membrane protein</topology>
    </subcellularLocation>
</comment>
<dbReference type="AlphaFoldDB" id="A0A387FEV3"/>
<gene>
    <name evidence="9" type="primary">phnE</name>
    <name evidence="9" type="ORF">CCGE525_01980</name>
</gene>
<keyword evidence="5 7" id="KW-1133">Transmembrane helix</keyword>
<feature type="transmembrane region" description="Helical" evidence="7">
    <location>
        <begin position="262"/>
        <end position="280"/>
    </location>
</feature>
<dbReference type="InterPro" id="IPR035906">
    <property type="entry name" value="MetI-like_sf"/>
</dbReference>
<dbReference type="GO" id="GO:0015416">
    <property type="term" value="F:ABC-type phosphonate transporter activity"/>
    <property type="evidence" value="ECO:0007669"/>
    <property type="project" value="InterPro"/>
</dbReference>
<evidence type="ECO:0000256" key="7">
    <source>
        <dbReference type="RuleBase" id="RU363032"/>
    </source>
</evidence>
<dbReference type="InterPro" id="IPR005769">
    <property type="entry name" value="PhnE/PtxC"/>
</dbReference>
<dbReference type="OrthoDB" id="9808005at2"/>